<dbReference type="RefSeq" id="WP_235225014.1">
    <property type="nucleotide sequence ID" value="NZ_JAKGAQ010000002.1"/>
</dbReference>
<reference evidence="1 2" key="1">
    <citation type="submission" date="2022-01" db="EMBL/GenBank/DDBJ databases">
        <title>Octadecabacter sp. nov., isolated from a marine alga.</title>
        <authorList>
            <person name="Jin M.S."/>
            <person name="Kim H.M."/>
            <person name="Han D.M."/>
            <person name="Jung J.J."/>
            <person name="Jeon C.O."/>
        </authorList>
    </citation>
    <scope>NUCLEOTIDE SEQUENCE [LARGE SCALE GENOMIC DNA]</scope>
    <source>
        <strain evidence="1 2">G9-8</strain>
    </source>
</reference>
<sequence length="123" mass="13426">MDFADLPLSAKSAYRSACQRARRNGLALLSENEFVILWQASNGKCALSGIAFSDDLETGNEDAGYVRANSYPWQPSLDQILPNRGYSNANVQLVCKCVNIGKSGYAAQTFARWVVQVAKQMGS</sequence>
<protein>
    <recommendedName>
        <fullName evidence="3">DUF2591 domain-containing protein</fullName>
    </recommendedName>
</protein>
<proteinExistence type="predicted"/>
<accession>A0ABS9CXJ4</accession>
<gene>
    <name evidence="1" type="ORF">L0664_07390</name>
</gene>
<organism evidence="1 2">
    <name type="scientific">Octadecabacter dasysiphoniae</name>
    <dbReference type="NCBI Taxonomy" id="2909341"/>
    <lineage>
        <taxon>Bacteria</taxon>
        <taxon>Pseudomonadati</taxon>
        <taxon>Pseudomonadota</taxon>
        <taxon>Alphaproteobacteria</taxon>
        <taxon>Rhodobacterales</taxon>
        <taxon>Roseobacteraceae</taxon>
        <taxon>Octadecabacter</taxon>
    </lineage>
</organism>
<evidence type="ECO:0000313" key="1">
    <source>
        <dbReference type="EMBL" id="MCF2870886.1"/>
    </source>
</evidence>
<name>A0ABS9CXJ4_9RHOB</name>
<dbReference type="Gene3D" id="3.30.40.220">
    <property type="match status" value="1"/>
</dbReference>
<dbReference type="Proteomes" id="UP001200557">
    <property type="component" value="Unassembled WGS sequence"/>
</dbReference>
<comment type="caution">
    <text evidence="1">The sequence shown here is derived from an EMBL/GenBank/DDBJ whole genome shotgun (WGS) entry which is preliminary data.</text>
</comment>
<keyword evidence="2" id="KW-1185">Reference proteome</keyword>
<evidence type="ECO:0008006" key="3">
    <source>
        <dbReference type="Google" id="ProtNLM"/>
    </source>
</evidence>
<dbReference type="EMBL" id="JAKGAQ010000002">
    <property type="protein sequence ID" value="MCF2870886.1"/>
    <property type="molecule type" value="Genomic_DNA"/>
</dbReference>
<evidence type="ECO:0000313" key="2">
    <source>
        <dbReference type="Proteomes" id="UP001200557"/>
    </source>
</evidence>